<sequence>MFDSDAIRKKFFAHYLALCKQAATKEYAWHQVKKMDDEPSGLFKGIKNHILEKMNATRIKS</sequence>
<dbReference type="EMBL" id="LR796317">
    <property type="protein sequence ID" value="CAB4136673.1"/>
    <property type="molecule type" value="Genomic_DNA"/>
</dbReference>
<accession>A0A6J5LU90</accession>
<evidence type="ECO:0000313" key="1">
    <source>
        <dbReference type="EMBL" id="CAB4136673.1"/>
    </source>
</evidence>
<reference evidence="1" key="1">
    <citation type="submission" date="2020-04" db="EMBL/GenBank/DDBJ databases">
        <authorList>
            <person name="Chiriac C."/>
            <person name="Salcher M."/>
            <person name="Ghai R."/>
            <person name="Kavagutti S V."/>
        </authorList>
    </citation>
    <scope>NUCLEOTIDE SEQUENCE</scope>
</reference>
<proteinExistence type="predicted"/>
<organism evidence="1">
    <name type="scientific">uncultured Caudovirales phage</name>
    <dbReference type="NCBI Taxonomy" id="2100421"/>
    <lineage>
        <taxon>Viruses</taxon>
        <taxon>Duplodnaviria</taxon>
        <taxon>Heunggongvirae</taxon>
        <taxon>Uroviricota</taxon>
        <taxon>Caudoviricetes</taxon>
        <taxon>Peduoviridae</taxon>
        <taxon>Maltschvirus</taxon>
        <taxon>Maltschvirus maltsch</taxon>
    </lineage>
</organism>
<name>A0A6J5LU90_9CAUD</name>
<protein>
    <submittedName>
        <fullName evidence="1">Uncharacterized protein</fullName>
    </submittedName>
</protein>
<gene>
    <name evidence="1" type="ORF">UFOVP306_53</name>
</gene>